<dbReference type="InterPro" id="IPR001853">
    <property type="entry name" value="DSBA-like_thioredoxin_dom"/>
</dbReference>
<protein>
    <submittedName>
        <fullName evidence="2">2-hydroxychromene-2-carboxylate isomerase</fullName>
    </submittedName>
</protein>
<dbReference type="Proteomes" id="UP000011717">
    <property type="component" value="Unassembled WGS sequence"/>
</dbReference>
<keyword evidence="3" id="KW-1185">Reference proteome</keyword>
<dbReference type="PANTHER" id="PTHR13887:SF41">
    <property type="entry name" value="THIOREDOXIN SUPERFAMILY PROTEIN"/>
    <property type="match status" value="1"/>
</dbReference>
<dbReference type="RefSeq" id="WP_008599611.1">
    <property type="nucleotide sequence ID" value="NZ_AMRV01000001.1"/>
</dbReference>
<dbReference type="AlphaFoldDB" id="M2TCD2"/>
<dbReference type="GO" id="GO:0016853">
    <property type="term" value="F:isomerase activity"/>
    <property type="evidence" value="ECO:0007669"/>
    <property type="project" value="UniProtKB-KW"/>
</dbReference>
<name>M2TCD2_9SPHN</name>
<dbReference type="CDD" id="cd03024">
    <property type="entry name" value="DsbA_FrnE"/>
    <property type="match status" value="1"/>
</dbReference>
<dbReference type="Pfam" id="PF01323">
    <property type="entry name" value="DSBA"/>
    <property type="match status" value="1"/>
</dbReference>
<dbReference type="PANTHER" id="PTHR13887">
    <property type="entry name" value="GLUTATHIONE S-TRANSFERASE KAPPA"/>
    <property type="match status" value="1"/>
</dbReference>
<proteinExistence type="predicted"/>
<comment type="caution">
    <text evidence="2">The sequence shown here is derived from an EMBL/GenBank/DDBJ whole genome shotgun (WGS) entry which is preliminary data.</text>
</comment>
<evidence type="ECO:0000313" key="3">
    <source>
        <dbReference type="Proteomes" id="UP000011717"/>
    </source>
</evidence>
<feature type="domain" description="DSBA-like thioredoxin" evidence="1">
    <location>
        <begin position="10"/>
        <end position="206"/>
    </location>
</feature>
<dbReference type="OrthoDB" id="9799122at2"/>
<dbReference type="GO" id="GO:0016491">
    <property type="term" value="F:oxidoreductase activity"/>
    <property type="evidence" value="ECO:0007669"/>
    <property type="project" value="InterPro"/>
</dbReference>
<organism evidence="2 3">
    <name type="scientific">Pacificimonas flava</name>
    <dbReference type="NCBI Taxonomy" id="1234595"/>
    <lineage>
        <taxon>Bacteria</taxon>
        <taxon>Pseudomonadati</taxon>
        <taxon>Pseudomonadota</taxon>
        <taxon>Alphaproteobacteria</taxon>
        <taxon>Sphingomonadales</taxon>
        <taxon>Sphingosinicellaceae</taxon>
        <taxon>Pacificimonas</taxon>
    </lineage>
</organism>
<dbReference type="EMBL" id="AMRV01000001">
    <property type="protein sequence ID" value="EMD84294.1"/>
    <property type="molecule type" value="Genomic_DNA"/>
</dbReference>
<dbReference type="SUPFAM" id="SSF52833">
    <property type="entry name" value="Thioredoxin-like"/>
    <property type="match status" value="1"/>
</dbReference>
<keyword evidence="2" id="KW-0413">Isomerase</keyword>
<gene>
    <name evidence="2" type="ORF">C725_0224</name>
</gene>
<dbReference type="InterPro" id="IPR036249">
    <property type="entry name" value="Thioredoxin-like_sf"/>
</dbReference>
<evidence type="ECO:0000259" key="1">
    <source>
        <dbReference type="Pfam" id="PF01323"/>
    </source>
</evidence>
<accession>M2TCD2</accession>
<reference evidence="2 3" key="1">
    <citation type="journal article" date="2013" name="Genome Announc.">
        <title>Draft Genome Sequence of Strain JLT2015T, Belonging to the Family Sphingomonadaceae of the Alphaproteobacteria.</title>
        <authorList>
            <person name="Tang K."/>
            <person name="Liu K."/>
            <person name="Li S."/>
            <person name="Jiao N."/>
        </authorList>
    </citation>
    <scope>NUCLEOTIDE SEQUENCE [LARGE SCALE GENOMIC DNA]</scope>
    <source>
        <strain evidence="2 3">JLT2015</strain>
    </source>
</reference>
<evidence type="ECO:0000313" key="2">
    <source>
        <dbReference type="EMBL" id="EMD84294.1"/>
    </source>
</evidence>
<sequence length="210" mass="22540">MPDVAAPVRIDVVSDFVCPWCWIGKRSVDALAARRPVRRVWHPYFLHPGLPKEGMNRRALMRMKFGADGPSPAMQNALTGALEEAGLSVDFTAIERVPNTLNAHRLMLWAEGQAVADIVAESLFQAYFADALDIGDPHVLTRIGAAAGLDPEILADLLAGDRDQEVVEARAADMLDRGIPGVPAQMIGRRSLLVGAQSPAALEDAIVAAS</sequence>
<dbReference type="Gene3D" id="3.40.30.10">
    <property type="entry name" value="Glutaredoxin"/>
    <property type="match status" value="1"/>
</dbReference>